<organism evidence="1 2">
    <name type="scientific">Clostridium niameyense</name>
    <dbReference type="NCBI Taxonomy" id="1622073"/>
    <lineage>
        <taxon>Bacteria</taxon>
        <taxon>Bacillati</taxon>
        <taxon>Bacillota</taxon>
        <taxon>Clostridia</taxon>
        <taxon>Eubacteriales</taxon>
        <taxon>Clostridiaceae</taxon>
        <taxon>Clostridium</taxon>
    </lineage>
</organism>
<evidence type="ECO:0000313" key="1">
    <source>
        <dbReference type="EMBL" id="NEZ46559.1"/>
    </source>
</evidence>
<dbReference type="PANTHER" id="PTHR32432:SF3">
    <property type="entry name" value="ETHANOLAMINE UTILIZATION PROTEIN EUTJ"/>
    <property type="match status" value="1"/>
</dbReference>
<accession>A0A6M0RAD2</accession>
<gene>
    <name evidence="1" type="ORF">FDF74_04930</name>
</gene>
<dbReference type="RefSeq" id="WP_050607782.1">
    <property type="nucleotide sequence ID" value="NZ_CABKUB010000006.1"/>
</dbReference>
<dbReference type="CDD" id="cd24049">
    <property type="entry name" value="ASKHA_NBD_PilM"/>
    <property type="match status" value="1"/>
</dbReference>
<dbReference type="InterPro" id="IPR005883">
    <property type="entry name" value="PilM"/>
</dbReference>
<dbReference type="SUPFAM" id="SSF53067">
    <property type="entry name" value="Actin-like ATPase domain"/>
    <property type="match status" value="2"/>
</dbReference>
<dbReference type="Pfam" id="PF11104">
    <property type="entry name" value="PilM_2"/>
    <property type="match status" value="1"/>
</dbReference>
<name>A0A6M0RAD2_9CLOT</name>
<dbReference type="PIRSF" id="PIRSF019169">
    <property type="entry name" value="PilM"/>
    <property type="match status" value="1"/>
</dbReference>
<evidence type="ECO:0000313" key="2">
    <source>
        <dbReference type="Proteomes" id="UP000473885"/>
    </source>
</evidence>
<dbReference type="OrthoDB" id="5291956at2"/>
<sequence length="351" mass="40687">MFLKKFLSLDLGNNNTKIVSGKIKKNKIYINNLAVIENSKDLISDGKINSYESLFQLLDESLGMYDFKEIEAIITSNSTLIINREIIVPKAEGKELESIIQFEIQQYLPINMEEYILQHKIIENIKEENIEKLRIFVVVYPKILIEDYVKLLDSLDLEPKALDINPNSINKLFKDDIKINEEDYKKDNTIGIIDMGSEQLTISIFSKGQLEFSRIIDRGGKNIDKAISTNFHIKLKDAEKRKKNHCDLMIENKVEYMEELNYIIKKEITIWIEEILRIINYYKSKKTGNVLDKLYLYGGSSRLKGIDKYISKDLNIAVEKINSMSNIVFSKDVYDNDIDYCLNAIGALIRL</sequence>
<keyword evidence="2" id="KW-1185">Reference proteome</keyword>
<evidence type="ECO:0008006" key="3">
    <source>
        <dbReference type="Google" id="ProtNLM"/>
    </source>
</evidence>
<dbReference type="Gene3D" id="3.30.1490.300">
    <property type="match status" value="1"/>
</dbReference>
<reference evidence="1 2" key="1">
    <citation type="submission" date="2019-04" db="EMBL/GenBank/DDBJ databases">
        <title>Genome sequencing of Clostridium botulinum Groups I-IV and Clostridium butyricum.</title>
        <authorList>
            <person name="Brunt J."/>
            <person name="Van Vliet A.H.M."/>
            <person name="Stringer S.C."/>
            <person name="Carter A.T."/>
            <person name="Peck M.W."/>
        </authorList>
    </citation>
    <scope>NUCLEOTIDE SEQUENCE [LARGE SCALE GENOMIC DNA]</scope>
    <source>
        <strain evidence="1 2">IFR 18/094</strain>
    </source>
</reference>
<dbReference type="AlphaFoldDB" id="A0A6M0RAD2"/>
<dbReference type="InterPro" id="IPR050696">
    <property type="entry name" value="FtsA/MreB"/>
</dbReference>
<dbReference type="PANTHER" id="PTHR32432">
    <property type="entry name" value="CELL DIVISION PROTEIN FTSA-RELATED"/>
    <property type="match status" value="1"/>
</dbReference>
<proteinExistence type="predicted"/>
<dbReference type="InterPro" id="IPR043129">
    <property type="entry name" value="ATPase_NBD"/>
</dbReference>
<dbReference type="Gene3D" id="3.30.420.40">
    <property type="match status" value="2"/>
</dbReference>
<comment type="caution">
    <text evidence="1">The sequence shown here is derived from an EMBL/GenBank/DDBJ whole genome shotgun (WGS) entry which is preliminary data.</text>
</comment>
<dbReference type="EMBL" id="SXDP01000002">
    <property type="protein sequence ID" value="NEZ46559.1"/>
    <property type="molecule type" value="Genomic_DNA"/>
</dbReference>
<dbReference type="Proteomes" id="UP000473885">
    <property type="component" value="Unassembled WGS sequence"/>
</dbReference>
<protein>
    <recommendedName>
        <fullName evidence="3">Type IV pilus assembly protein PilM</fullName>
    </recommendedName>
</protein>